<keyword evidence="2" id="KW-1185">Reference proteome</keyword>
<dbReference type="Proteomes" id="UP000285301">
    <property type="component" value="Unassembled WGS sequence"/>
</dbReference>
<reference evidence="1 2" key="1">
    <citation type="journal article" date="2018" name="Gigascience">
        <title>Genomes of trombidid mites reveal novel predicted allergens and laterally-transferred genes associated with secondary metabolism.</title>
        <authorList>
            <person name="Dong X."/>
            <person name="Chaisiri K."/>
            <person name="Xia D."/>
            <person name="Armstrong S.D."/>
            <person name="Fang Y."/>
            <person name="Donnelly M.J."/>
            <person name="Kadowaki T."/>
            <person name="McGarry J.W."/>
            <person name="Darby A.C."/>
            <person name="Makepeace B.L."/>
        </authorList>
    </citation>
    <scope>NUCLEOTIDE SEQUENCE [LARGE SCALE GENOMIC DNA]</scope>
    <source>
        <strain evidence="1">UoL-WK</strain>
    </source>
</reference>
<gene>
    <name evidence="1" type="ORF">B4U79_05174</name>
</gene>
<comment type="caution">
    <text evidence="1">The sequence shown here is derived from an EMBL/GenBank/DDBJ whole genome shotgun (WGS) entry which is preliminary data.</text>
</comment>
<evidence type="ECO:0000313" key="2">
    <source>
        <dbReference type="Proteomes" id="UP000285301"/>
    </source>
</evidence>
<protein>
    <submittedName>
        <fullName evidence="1">Uncharacterized protein</fullName>
    </submittedName>
</protein>
<name>A0A3S3PBN1_9ACAR</name>
<proteinExistence type="predicted"/>
<dbReference type="EMBL" id="NCKU01004929">
    <property type="protein sequence ID" value="RWS05246.1"/>
    <property type="molecule type" value="Genomic_DNA"/>
</dbReference>
<evidence type="ECO:0000313" key="1">
    <source>
        <dbReference type="EMBL" id="RWS05246.1"/>
    </source>
</evidence>
<sequence>MNFSSRNRVISTNEVLKILLNVGKKL</sequence>
<organism evidence="1 2">
    <name type="scientific">Dinothrombium tinctorium</name>
    <dbReference type="NCBI Taxonomy" id="1965070"/>
    <lineage>
        <taxon>Eukaryota</taxon>
        <taxon>Metazoa</taxon>
        <taxon>Ecdysozoa</taxon>
        <taxon>Arthropoda</taxon>
        <taxon>Chelicerata</taxon>
        <taxon>Arachnida</taxon>
        <taxon>Acari</taxon>
        <taxon>Acariformes</taxon>
        <taxon>Trombidiformes</taxon>
        <taxon>Prostigmata</taxon>
        <taxon>Anystina</taxon>
        <taxon>Parasitengona</taxon>
        <taxon>Trombidioidea</taxon>
        <taxon>Trombidiidae</taxon>
        <taxon>Dinothrombium</taxon>
    </lineage>
</organism>
<accession>A0A3S3PBN1</accession>
<dbReference type="AlphaFoldDB" id="A0A3S3PBN1"/>